<dbReference type="PROSITE" id="PS50089">
    <property type="entry name" value="ZF_RING_2"/>
    <property type="match status" value="1"/>
</dbReference>
<feature type="region of interest" description="Disordered" evidence="10">
    <location>
        <begin position="53"/>
        <end position="76"/>
    </location>
</feature>
<evidence type="ECO:0000256" key="6">
    <source>
        <dbReference type="ARBA" id="ARBA00022771"/>
    </source>
</evidence>
<evidence type="ECO:0000256" key="5">
    <source>
        <dbReference type="ARBA" id="ARBA00022737"/>
    </source>
</evidence>
<dbReference type="InParanoid" id="A0A1X7UMP1"/>
<dbReference type="InterPro" id="IPR018957">
    <property type="entry name" value="Znf_C3HC4_RING-type"/>
</dbReference>
<dbReference type="OrthoDB" id="411372at2759"/>
<dbReference type="EnsemblMetazoa" id="Aqu2.1.29038_001">
    <property type="protein sequence ID" value="Aqu2.1.29038_001"/>
    <property type="gene ID" value="Aqu2.1.29038"/>
</dbReference>
<keyword evidence="5" id="KW-0677">Repeat</keyword>
<dbReference type="GO" id="GO:0008270">
    <property type="term" value="F:zinc ion binding"/>
    <property type="evidence" value="ECO:0007669"/>
    <property type="project" value="UniProtKB-KW"/>
</dbReference>
<dbReference type="InterPro" id="IPR017907">
    <property type="entry name" value="Znf_RING_CS"/>
</dbReference>
<keyword evidence="3" id="KW-0808">Transferase</keyword>
<dbReference type="GO" id="GO:0000209">
    <property type="term" value="P:protein polyubiquitination"/>
    <property type="evidence" value="ECO:0007669"/>
    <property type="project" value="InterPro"/>
</dbReference>
<keyword evidence="7" id="KW-0833">Ubl conjugation pathway</keyword>
<dbReference type="InterPro" id="IPR036855">
    <property type="entry name" value="Znf_CCCH_sf"/>
</dbReference>
<dbReference type="Pfam" id="PF14608">
    <property type="entry name" value="zf-CCCH_2"/>
    <property type="match status" value="1"/>
</dbReference>
<feature type="zinc finger region" description="C3H1-type" evidence="9">
    <location>
        <begin position="30"/>
        <end position="57"/>
    </location>
</feature>
<evidence type="ECO:0000259" key="11">
    <source>
        <dbReference type="PROSITE" id="PS50089"/>
    </source>
</evidence>
<dbReference type="GO" id="GO:0061630">
    <property type="term" value="F:ubiquitin protein ligase activity"/>
    <property type="evidence" value="ECO:0007669"/>
    <property type="project" value="UniProtKB-EC"/>
</dbReference>
<dbReference type="PANTHER" id="PTHR11224:SF10">
    <property type="entry name" value="IP09428P-RELATED"/>
    <property type="match status" value="1"/>
</dbReference>
<dbReference type="Pfam" id="PF00097">
    <property type="entry name" value="zf-C3HC4"/>
    <property type="match status" value="1"/>
</dbReference>
<accession>A0A1X7UMP1</accession>
<dbReference type="SMART" id="SM00356">
    <property type="entry name" value="ZnF_C3H1"/>
    <property type="match status" value="3"/>
</dbReference>
<feature type="zinc finger region" description="C3H1-type" evidence="9">
    <location>
        <begin position="2"/>
        <end position="29"/>
    </location>
</feature>
<dbReference type="InterPro" id="IPR000571">
    <property type="entry name" value="Znf_CCCH"/>
</dbReference>
<dbReference type="CDD" id="cd16521">
    <property type="entry name" value="RING-HC_MKRN"/>
    <property type="match status" value="1"/>
</dbReference>
<dbReference type="STRING" id="400682.A0A1X7UMP1"/>
<dbReference type="Gene3D" id="3.30.40.10">
    <property type="entry name" value="Zinc/RING finger domain, C3HC4 (zinc finger)"/>
    <property type="match status" value="1"/>
</dbReference>
<keyword evidence="4 9" id="KW-0479">Metal-binding</keyword>
<dbReference type="SMART" id="SM00184">
    <property type="entry name" value="RING"/>
    <property type="match status" value="1"/>
</dbReference>
<dbReference type="InterPro" id="IPR013083">
    <property type="entry name" value="Znf_RING/FYVE/PHD"/>
</dbReference>
<evidence type="ECO:0000256" key="9">
    <source>
        <dbReference type="PROSITE-ProRule" id="PRU00723"/>
    </source>
</evidence>
<dbReference type="InterPro" id="IPR045072">
    <property type="entry name" value="MKRN-like"/>
</dbReference>
<evidence type="ECO:0000256" key="2">
    <source>
        <dbReference type="ARBA" id="ARBA00012483"/>
    </source>
</evidence>
<keyword evidence="6 9" id="KW-0863">Zinc-finger</keyword>
<dbReference type="SUPFAM" id="SSF57850">
    <property type="entry name" value="RING/U-box"/>
    <property type="match status" value="1"/>
</dbReference>
<feature type="domain" description="C3H1-type" evidence="12">
    <location>
        <begin position="30"/>
        <end position="57"/>
    </location>
</feature>
<feature type="domain" description="C3H1-type" evidence="12">
    <location>
        <begin position="302"/>
        <end position="331"/>
    </location>
</feature>
<evidence type="ECO:0000256" key="4">
    <source>
        <dbReference type="ARBA" id="ARBA00022723"/>
    </source>
</evidence>
<dbReference type="Gene3D" id="4.10.1000.10">
    <property type="entry name" value="Zinc finger, CCCH-type"/>
    <property type="match status" value="1"/>
</dbReference>
<evidence type="ECO:0000256" key="3">
    <source>
        <dbReference type="ARBA" id="ARBA00022679"/>
    </source>
</evidence>
<comment type="catalytic activity">
    <reaction evidence="1">
        <text>S-ubiquitinyl-[E2 ubiquitin-conjugating enzyme]-L-cysteine + [acceptor protein]-L-lysine = [E2 ubiquitin-conjugating enzyme]-L-cysteine + N(6)-ubiquitinyl-[acceptor protein]-L-lysine.</text>
        <dbReference type="EC" id="2.3.2.27"/>
    </reaction>
</comment>
<evidence type="ECO:0000256" key="8">
    <source>
        <dbReference type="ARBA" id="ARBA00022833"/>
    </source>
</evidence>
<evidence type="ECO:0000259" key="12">
    <source>
        <dbReference type="PROSITE" id="PS50103"/>
    </source>
</evidence>
<dbReference type="EC" id="2.3.2.27" evidence="2"/>
<evidence type="ECO:0000256" key="10">
    <source>
        <dbReference type="SAM" id="MobiDB-lite"/>
    </source>
</evidence>
<dbReference type="eggNOG" id="KOG1039">
    <property type="taxonomic scope" value="Eukaryota"/>
</dbReference>
<evidence type="ECO:0000256" key="7">
    <source>
        <dbReference type="ARBA" id="ARBA00022786"/>
    </source>
</evidence>
<feature type="domain" description="C3H1-type" evidence="12">
    <location>
        <begin position="2"/>
        <end position="29"/>
    </location>
</feature>
<dbReference type="PROSITE" id="PS50103">
    <property type="entry name" value="ZF_C3H1"/>
    <property type="match status" value="3"/>
</dbReference>
<feature type="domain" description="RING-type" evidence="11">
    <location>
        <begin position="219"/>
        <end position="273"/>
    </location>
</feature>
<name>A0A1X7UMP1_AMPQE</name>
<evidence type="ECO:0000313" key="13">
    <source>
        <dbReference type="EnsemblMetazoa" id="Aqu2.1.29038_001"/>
    </source>
</evidence>
<dbReference type="AlphaFoldDB" id="A0A1X7UMP1"/>
<dbReference type="PROSITE" id="PS00518">
    <property type="entry name" value="ZF_RING_1"/>
    <property type="match status" value="1"/>
</dbReference>
<dbReference type="InterPro" id="IPR001841">
    <property type="entry name" value="Znf_RING"/>
</dbReference>
<feature type="compositionally biased region" description="Polar residues" evidence="10">
    <location>
        <begin position="58"/>
        <end position="67"/>
    </location>
</feature>
<dbReference type="InterPro" id="IPR041367">
    <property type="entry name" value="Znf-CCCH_4"/>
</dbReference>
<dbReference type="Pfam" id="PF18044">
    <property type="entry name" value="zf-CCCH_4"/>
    <property type="match status" value="2"/>
</dbReference>
<proteinExistence type="predicted"/>
<reference evidence="13" key="1">
    <citation type="submission" date="2017-05" db="UniProtKB">
        <authorList>
            <consortium name="EnsemblMetazoa"/>
        </authorList>
    </citation>
    <scope>IDENTIFICATION</scope>
</reference>
<dbReference type="PANTHER" id="PTHR11224">
    <property type="entry name" value="MAKORIN-RELATED"/>
    <property type="match status" value="1"/>
</dbReference>
<protein>
    <recommendedName>
        <fullName evidence="2">RING-type E3 ubiquitin transferase</fullName>
        <ecNumber evidence="2">2.3.2.27</ecNumber>
    </recommendedName>
</protein>
<dbReference type="SUPFAM" id="SSF90229">
    <property type="entry name" value="CCCH zinc finger"/>
    <property type="match status" value="2"/>
</dbReference>
<evidence type="ECO:0000256" key="1">
    <source>
        <dbReference type="ARBA" id="ARBA00000900"/>
    </source>
</evidence>
<feature type="region of interest" description="Disordered" evidence="10">
    <location>
        <begin position="371"/>
        <end position="398"/>
    </location>
</feature>
<sequence>MATSKVLCRYYMSNCCSRGASCPFSHDTKDTPDSICRYYLKSACTYGNSCRYVHQRPKSSQPSSTRRTVSEPPLPKIPGPVSLAAAAGLDIQPESGLVTLVKDPTRKPSEWVKAPEFIPGSVYHGGPTASNTDPNLLKDEGGYDEGEDEYFFSYSQVAMLGLNDNVHVMDEISTEDASDLLEYTHGLDIIIEHKKQCVKSHEEQMKKAFAHQRSEGRVCGICMEVVLAKPVRSDRRFGILSNCDHCFCLACIRKWRSSAHSTKRIIRACPLCRAISYIVIPSEVWLSEKSEKDELLESYKGNLSAKPCKYFDEGRGTCPFSDSCLYRHAFPDGTLSKATPRLTYNSDGLTKPVGTTTLWDFLEEREERVWTAPEPSEGYWDDDDNHEEGSLCGGGATN</sequence>
<organism evidence="13">
    <name type="scientific">Amphimedon queenslandica</name>
    <name type="common">Sponge</name>
    <dbReference type="NCBI Taxonomy" id="400682"/>
    <lineage>
        <taxon>Eukaryota</taxon>
        <taxon>Metazoa</taxon>
        <taxon>Porifera</taxon>
        <taxon>Demospongiae</taxon>
        <taxon>Heteroscleromorpha</taxon>
        <taxon>Haplosclerida</taxon>
        <taxon>Niphatidae</taxon>
        <taxon>Amphimedon</taxon>
    </lineage>
</organism>
<dbReference type="FunFam" id="3.30.40.10:FF:000117">
    <property type="entry name" value="Probable E3 ubiquitin-protein ligase makorin-1"/>
    <property type="match status" value="1"/>
</dbReference>
<keyword evidence="8 9" id="KW-0862">Zinc</keyword>
<feature type="zinc finger region" description="C3H1-type" evidence="9">
    <location>
        <begin position="302"/>
        <end position="331"/>
    </location>
</feature>